<evidence type="ECO:0000313" key="2">
    <source>
        <dbReference type="EMBL" id="KWS05665.1"/>
    </source>
</evidence>
<dbReference type="AlphaFoldDB" id="A0A108UAQ8"/>
<feature type="compositionally biased region" description="Pro residues" evidence="1">
    <location>
        <begin position="168"/>
        <end position="184"/>
    </location>
</feature>
<evidence type="ECO:0000256" key="1">
    <source>
        <dbReference type="SAM" id="MobiDB-lite"/>
    </source>
</evidence>
<protein>
    <submittedName>
        <fullName evidence="2">Uncharacterized protein</fullName>
    </submittedName>
</protein>
<dbReference type="EMBL" id="JAJA02000001">
    <property type="protein sequence ID" value="KWS05665.1"/>
    <property type="molecule type" value="Genomic_DNA"/>
</dbReference>
<feature type="region of interest" description="Disordered" evidence="1">
    <location>
        <begin position="162"/>
        <end position="190"/>
    </location>
</feature>
<gene>
    <name evidence="2" type="ORF">AZ78_3217</name>
</gene>
<accession>A0A108UAQ8</accession>
<evidence type="ECO:0000313" key="3">
    <source>
        <dbReference type="Proteomes" id="UP000023435"/>
    </source>
</evidence>
<comment type="caution">
    <text evidence="2">The sequence shown here is derived from an EMBL/GenBank/DDBJ whole genome shotgun (WGS) entry which is preliminary data.</text>
</comment>
<organism evidence="2 3">
    <name type="scientific">Lysobacter capsici AZ78</name>
    <dbReference type="NCBI Taxonomy" id="1444315"/>
    <lineage>
        <taxon>Bacteria</taxon>
        <taxon>Pseudomonadati</taxon>
        <taxon>Pseudomonadota</taxon>
        <taxon>Gammaproteobacteria</taxon>
        <taxon>Lysobacterales</taxon>
        <taxon>Lysobacteraceae</taxon>
        <taxon>Lysobacter</taxon>
    </lineage>
</organism>
<proteinExistence type="predicted"/>
<dbReference type="Proteomes" id="UP000023435">
    <property type="component" value="Unassembled WGS sequence"/>
</dbReference>
<name>A0A108UAQ8_9GAMM</name>
<reference evidence="2 3" key="1">
    <citation type="journal article" date="2014" name="Genome Announc.">
        <title>Draft Genome Sequence of Lysobacter capsici AZ78, a Bacterium Antagonistic to Plant-Pathogenic Oomycetes.</title>
        <authorList>
            <person name="Puopolo G."/>
            <person name="Sonego P."/>
            <person name="Engelen K."/>
            <person name="Pertot I."/>
        </authorList>
    </citation>
    <scope>NUCLEOTIDE SEQUENCE [LARGE SCALE GENOMIC DNA]</scope>
    <source>
        <strain evidence="2 3">AZ78</strain>
    </source>
</reference>
<sequence length="242" mass="27304">MRAQYWNRRARAPGPLRRTVACQWPGCLEKTRCAMHIRLPASGRRLARPRSMAVVIWRPGATRASARRTPTEDDRCLSKPAGSFCSATAIRAGSCTRLVSPTLSWRRAWIFCRMRSAAPRRGGCSPWASFRPRGRSRSNFCIPWSGTRSSLSKSWSNDWASIPSPSRSMPPTPREPARSAPPSPRSRYRRKHGGRYRYRWNFEPRLKALNVADNAAVRVDNDGASGRAAASSDRLRPRMLAR</sequence>
<keyword evidence="3" id="KW-1185">Reference proteome</keyword>